<protein>
    <submittedName>
        <fullName evidence="3">Uncharacterized protein</fullName>
    </submittedName>
</protein>
<gene>
    <name evidence="3" type="ORF">BT63DRAFT_272060</name>
</gene>
<evidence type="ECO:0000256" key="2">
    <source>
        <dbReference type="SAM" id="SignalP"/>
    </source>
</evidence>
<dbReference type="AlphaFoldDB" id="A0A6A6U9Y1"/>
<evidence type="ECO:0000256" key="1">
    <source>
        <dbReference type="SAM" id="MobiDB-lite"/>
    </source>
</evidence>
<feature type="signal peptide" evidence="2">
    <location>
        <begin position="1"/>
        <end position="18"/>
    </location>
</feature>
<name>A0A6A6U9Y1_9PEZI</name>
<evidence type="ECO:0000313" key="4">
    <source>
        <dbReference type="Proteomes" id="UP000799302"/>
    </source>
</evidence>
<feature type="region of interest" description="Disordered" evidence="1">
    <location>
        <begin position="42"/>
        <end position="138"/>
    </location>
</feature>
<dbReference type="OrthoDB" id="6513042at2759"/>
<sequence length="367" mass="38105">MRKFKLRILFILLSNGLAESIPQDPQKFGNLPYFTLARSAVGQPSPAPPAPALPPPAISPSSNGSPISVPPPAPPAAVTPIPPAQLSVPPPAVPAASSPLPAVPLPQTSAASGAGQLPPQPVAVPPPPGLGTPAAPSNVGPASFGQILQIAGNMARTDITLKDGFGIDLLSPKNRSMIVLQNNKPLSGNFVTGASGSGFMALSPYSYVVRTSDLANDLIAKVELPFNREAIANAGVKSADTFVGKLAPDGKSWQVVEDQRNVHNQEDKTRIEKMTSIAGEYMLLGRKNVDDGNIFIQYGSGEELAVSIAGGQGVQQAEYIDGLRLTIESAGKMSINADVKALSGPNVLPKGVMSLSMLLVMLVLLDR</sequence>
<organism evidence="3 4">
    <name type="scientific">Microthyrium microscopicum</name>
    <dbReference type="NCBI Taxonomy" id="703497"/>
    <lineage>
        <taxon>Eukaryota</taxon>
        <taxon>Fungi</taxon>
        <taxon>Dikarya</taxon>
        <taxon>Ascomycota</taxon>
        <taxon>Pezizomycotina</taxon>
        <taxon>Dothideomycetes</taxon>
        <taxon>Dothideomycetes incertae sedis</taxon>
        <taxon>Microthyriales</taxon>
        <taxon>Microthyriaceae</taxon>
        <taxon>Microthyrium</taxon>
    </lineage>
</organism>
<dbReference type="Proteomes" id="UP000799302">
    <property type="component" value="Unassembled WGS sequence"/>
</dbReference>
<reference evidence="3" key="1">
    <citation type="journal article" date="2020" name="Stud. Mycol.">
        <title>101 Dothideomycetes genomes: a test case for predicting lifestyles and emergence of pathogens.</title>
        <authorList>
            <person name="Haridas S."/>
            <person name="Albert R."/>
            <person name="Binder M."/>
            <person name="Bloem J."/>
            <person name="Labutti K."/>
            <person name="Salamov A."/>
            <person name="Andreopoulos B."/>
            <person name="Baker S."/>
            <person name="Barry K."/>
            <person name="Bills G."/>
            <person name="Bluhm B."/>
            <person name="Cannon C."/>
            <person name="Castanera R."/>
            <person name="Culley D."/>
            <person name="Daum C."/>
            <person name="Ezra D."/>
            <person name="Gonzalez J."/>
            <person name="Henrissat B."/>
            <person name="Kuo A."/>
            <person name="Liang C."/>
            <person name="Lipzen A."/>
            <person name="Lutzoni F."/>
            <person name="Magnuson J."/>
            <person name="Mondo S."/>
            <person name="Nolan M."/>
            <person name="Ohm R."/>
            <person name="Pangilinan J."/>
            <person name="Park H.-J."/>
            <person name="Ramirez L."/>
            <person name="Alfaro M."/>
            <person name="Sun H."/>
            <person name="Tritt A."/>
            <person name="Yoshinaga Y."/>
            <person name="Zwiers L.-H."/>
            <person name="Turgeon B."/>
            <person name="Goodwin S."/>
            <person name="Spatafora J."/>
            <person name="Crous P."/>
            <person name="Grigoriev I."/>
        </authorList>
    </citation>
    <scope>NUCLEOTIDE SEQUENCE</scope>
    <source>
        <strain evidence="3">CBS 115976</strain>
    </source>
</reference>
<keyword evidence="2" id="KW-0732">Signal</keyword>
<proteinExistence type="predicted"/>
<feature type="compositionally biased region" description="Pro residues" evidence="1">
    <location>
        <begin position="118"/>
        <end position="130"/>
    </location>
</feature>
<dbReference type="EMBL" id="MU004236">
    <property type="protein sequence ID" value="KAF2668247.1"/>
    <property type="molecule type" value="Genomic_DNA"/>
</dbReference>
<keyword evidence="4" id="KW-1185">Reference proteome</keyword>
<accession>A0A6A6U9Y1</accession>
<evidence type="ECO:0000313" key="3">
    <source>
        <dbReference type="EMBL" id="KAF2668247.1"/>
    </source>
</evidence>
<feature type="compositionally biased region" description="Pro residues" evidence="1">
    <location>
        <begin position="45"/>
        <end position="58"/>
    </location>
</feature>
<feature type="chain" id="PRO_5025410434" evidence="2">
    <location>
        <begin position="19"/>
        <end position="367"/>
    </location>
</feature>
<feature type="compositionally biased region" description="Pro residues" evidence="1">
    <location>
        <begin position="68"/>
        <end position="93"/>
    </location>
</feature>